<dbReference type="Pfam" id="PF13276">
    <property type="entry name" value="HTH_21"/>
    <property type="match status" value="1"/>
</dbReference>
<dbReference type="InterPro" id="IPR048020">
    <property type="entry name" value="Transpos_IS3"/>
</dbReference>
<dbReference type="InterPro" id="IPR001584">
    <property type="entry name" value="Integrase_cat-core"/>
</dbReference>
<dbReference type="InterPro" id="IPR050900">
    <property type="entry name" value="Transposase_IS3/IS150/IS904"/>
</dbReference>
<evidence type="ECO:0000256" key="1">
    <source>
        <dbReference type="ARBA" id="ARBA00002286"/>
    </source>
</evidence>
<name>A0AAQ3WBW3_9ENTE</name>
<reference evidence="3 4" key="2">
    <citation type="submission" date="2024-03" db="EMBL/GenBank/DDBJ databases">
        <title>The Genome Sequence of Enterococcus sp. DIV0205d.</title>
        <authorList>
            <consortium name="The Broad Institute Genomics Platform"/>
            <consortium name="The Broad Institute Microbial Omics Core"/>
            <consortium name="The Broad Institute Genomic Center for Infectious Diseases"/>
            <person name="Earl A."/>
            <person name="Manson A."/>
            <person name="Gilmore M."/>
            <person name="Schwartman J."/>
            <person name="Shea T."/>
            <person name="Abouelleil A."/>
            <person name="Cao P."/>
            <person name="Chapman S."/>
            <person name="Cusick C."/>
            <person name="Young S."/>
            <person name="Neafsey D."/>
            <person name="Nusbaum C."/>
            <person name="Birren B."/>
        </authorList>
    </citation>
    <scope>NUCLEOTIDE SEQUENCE [LARGE SCALE GENOMIC DNA]</scope>
    <source>
        <strain evidence="3 4">7F3_DIV0205</strain>
    </source>
</reference>
<dbReference type="InterPro" id="IPR036397">
    <property type="entry name" value="RNaseH_sf"/>
</dbReference>
<keyword evidence="4" id="KW-1185">Reference proteome</keyword>
<dbReference type="InterPro" id="IPR025948">
    <property type="entry name" value="HTH-like_dom"/>
</dbReference>
<dbReference type="PANTHER" id="PTHR46889">
    <property type="entry name" value="TRANSPOSASE INSF FOR INSERTION SEQUENCE IS3B-RELATED"/>
    <property type="match status" value="1"/>
</dbReference>
<dbReference type="GO" id="GO:0015074">
    <property type="term" value="P:DNA integration"/>
    <property type="evidence" value="ECO:0007669"/>
    <property type="project" value="InterPro"/>
</dbReference>
<dbReference type="InterPro" id="IPR012337">
    <property type="entry name" value="RNaseH-like_sf"/>
</dbReference>
<dbReference type="Gene3D" id="3.30.420.10">
    <property type="entry name" value="Ribonuclease H-like superfamily/Ribonuclease H"/>
    <property type="match status" value="1"/>
</dbReference>
<dbReference type="PROSITE" id="PS50994">
    <property type="entry name" value="INTEGRASE"/>
    <property type="match status" value="1"/>
</dbReference>
<proteinExistence type="predicted"/>
<dbReference type="NCBIfam" id="NF033516">
    <property type="entry name" value="transpos_IS3"/>
    <property type="match status" value="1"/>
</dbReference>
<dbReference type="PANTHER" id="PTHR46889:SF4">
    <property type="entry name" value="TRANSPOSASE INSO FOR INSERTION SEQUENCE ELEMENT IS911B-RELATED"/>
    <property type="match status" value="1"/>
</dbReference>
<dbReference type="EMBL" id="CP147244">
    <property type="protein sequence ID" value="WYK00458.1"/>
    <property type="molecule type" value="Genomic_DNA"/>
</dbReference>
<dbReference type="Pfam" id="PF00665">
    <property type="entry name" value="rve"/>
    <property type="match status" value="1"/>
</dbReference>
<reference evidence="4" key="1">
    <citation type="submission" date="2017-05" db="EMBL/GenBank/DDBJ databases">
        <title>The Genome Sequence of EEnterococcus faecalis 9F2_4866.</title>
        <authorList>
            <consortium name="The Broad Institute Genomics Platform"/>
            <consortium name="The Broad Institute Genomic Center for Infectious Diseases"/>
            <person name="Earl A."/>
            <person name="Manson A."/>
            <person name="Schwartman J."/>
            <person name="Gilmore M."/>
            <person name="Abouelleil A."/>
            <person name="Cao P."/>
            <person name="Chapman S."/>
            <person name="Cusick C."/>
            <person name="Shea T."/>
            <person name="Young S."/>
            <person name="Neafsey D."/>
            <person name="Nusbaum C."/>
            <person name="Birren B."/>
        </authorList>
    </citation>
    <scope>NUCLEOTIDE SEQUENCE [LARGE SCALE GENOMIC DNA]</scope>
    <source>
        <strain evidence="4">7F3_DIV0205</strain>
    </source>
</reference>
<evidence type="ECO:0000313" key="3">
    <source>
        <dbReference type="EMBL" id="WYK00458.1"/>
    </source>
</evidence>
<sequence>MYWQKRLNRENPDAKLEETIKEIFEENNGNYGYRRIQIALNEHGIRVNQKKIRRIMRKLGLKSVKFTRKSRKYNSYKGTVGRVAKNRIHRRFVTSVPHQKITTDTSEFKYYEQDTNGKPVIKKLYLDPFLDMFNGEILSYRISEKPNTKAVLDAQKEAIEHTADCPYRRTFHSDQGWAYQMNGYRKPLADKKIFQSMSRKGNCLDNSPMENFFGLLKQEMYHGVIYTSFEGLKRAINEWINYYNHHRIKTKLGCSPVRYRERMTA</sequence>
<dbReference type="Pfam" id="PF13333">
    <property type="entry name" value="rve_2"/>
    <property type="match status" value="1"/>
</dbReference>
<feature type="domain" description="Integrase catalytic" evidence="2">
    <location>
        <begin position="93"/>
        <end position="264"/>
    </location>
</feature>
<comment type="function">
    <text evidence="1">Involved in the transposition of the insertion sequence.</text>
</comment>
<gene>
    <name evidence="3" type="ORF">A5821_001555</name>
</gene>
<evidence type="ECO:0000259" key="2">
    <source>
        <dbReference type="PROSITE" id="PS50994"/>
    </source>
</evidence>
<dbReference type="GO" id="GO:0003676">
    <property type="term" value="F:nucleic acid binding"/>
    <property type="evidence" value="ECO:0007669"/>
    <property type="project" value="InterPro"/>
</dbReference>
<evidence type="ECO:0000313" key="4">
    <source>
        <dbReference type="Proteomes" id="UP000194948"/>
    </source>
</evidence>
<organism evidence="3 4">
    <name type="scientific">Candidatus Enterococcus palustris</name>
    <dbReference type="NCBI Taxonomy" id="1834189"/>
    <lineage>
        <taxon>Bacteria</taxon>
        <taxon>Bacillati</taxon>
        <taxon>Bacillota</taxon>
        <taxon>Bacilli</taxon>
        <taxon>Lactobacillales</taxon>
        <taxon>Enterococcaceae</taxon>
        <taxon>Enterococcus</taxon>
    </lineage>
</organism>
<dbReference type="SUPFAM" id="SSF53098">
    <property type="entry name" value="Ribonuclease H-like"/>
    <property type="match status" value="1"/>
</dbReference>
<accession>A0AAQ3WBW3</accession>
<dbReference type="Proteomes" id="UP000194948">
    <property type="component" value="Chromosome"/>
</dbReference>
<dbReference type="AlphaFoldDB" id="A0AAQ3WBW3"/>
<protein>
    <recommendedName>
        <fullName evidence="2">Integrase catalytic domain-containing protein</fullName>
    </recommendedName>
</protein>